<reference evidence="4 5" key="1">
    <citation type="submission" date="2019-06" db="EMBL/GenBank/DDBJ databases">
        <title>Whole genome shotgun sequence of Pseudonocardia hydrocarbonoxydans NBRC 14498.</title>
        <authorList>
            <person name="Hosoyama A."/>
            <person name="Uohara A."/>
            <person name="Ohji S."/>
            <person name="Ichikawa N."/>
        </authorList>
    </citation>
    <scope>NUCLEOTIDE SEQUENCE [LARGE SCALE GENOMIC DNA]</scope>
    <source>
        <strain evidence="4 5">NBRC 14498</strain>
    </source>
</reference>
<gene>
    <name evidence="4" type="ORF">PHY01_39240</name>
</gene>
<keyword evidence="2" id="KW-0378">Hydrolase</keyword>
<dbReference type="GO" id="GO:0016787">
    <property type="term" value="F:hydrolase activity"/>
    <property type="evidence" value="ECO:0007669"/>
    <property type="project" value="UniProtKB-UniRule"/>
</dbReference>
<dbReference type="InterPro" id="IPR002641">
    <property type="entry name" value="PNPLA_dom"/>
</dbReference>
<dbReference type="SUPFAM" id="SSF52151">
    <property type="entry name" value="FabD/lysophospholipase-like"/>
    <property type="match status" value="1"/>
</dbReference>
<dbReference type="Pfam" id="PF01734">
    <property type="entry name" value="Patatin"/>
    <property type="match status" value="1"/>
</dbReference>
<dbReference type="InterPro" id="IPR016035">
    <property type="entry name" value="Acyl_Trfase/lysoPLipase"/>
</dbReference>
<evidence type="ECO:0000259" key="3">
    <source>
        <dbReference type="PROSITE" id="PS51635"/>
    </source>
</evidence>
<protein>
    <recommendedName>
        <fullName evidence="3">PNPLA domain-containing protein</fullName>
    </recommendedName>
</protein>
<feature type="short sequence motif" description="GXSXG" evidence="2">
    <location>
        <begin position="41"/>
        <end position="45"/>
    </location>
</feature>
<comment type="caution">
    <text evidence="2">Lacks conserved residue(s) required for the propagation of feature annotation.</text>
</comment>
<dbReference type="Gene3D" id="3.40.1090.10">
    <property type="entry name" value="Cytosolic phospholipase A2 catalytic domain"/>
    <property type="match status" value="2"/>
</dbReference>
<keyword evidence="5" id="KW-1185">Reference proteome</keyword>
<evidence type="ECO:0000256" key="1">
    <source>
        <dbReference type="ARBA" id="ARBA00023098"/>
    </source>
</evidence>
<feature type="active site" description="Proton acceptor" evidence="2">
    <location>
        <position position="214"/>
    </location>
</feature>
<dbReference type="Proteomes" id="UP000320338">
    <property type="component" value="Unassembled WGS sequence"/>
</dbReference>
<dbReference type="GO" id="GO:0016042">
    <property type="term" value="P:lipid catabolic process"/>
    <property type="evidence" value="ECO:0007669"/>
    <property type="project" value="UniProtKB-UniRule"/>
</dbReference>
<evidence type="ECO:0000313" key="5">
    <source>
        <dbReference type="Proteomes" id="UP000320338"/>
    </source>
</evidence>
<evidence type="ECO:0000256" key="2">
    <source>
        <dbReference type="PROSITE-ProRule" id="PRU01161"/>
    </source>
</evidence>
<feature type="domain" description="PNPLA" evidence="3">
    <location>
        <begin position="6"/>
        <end position="227"/>
    </location>
</feature>
<dbReference type="RefSeq" id="WP_141280457.1">
    <property type="nucleotide sequence ID" value="NZ_BAAARZ010000020.1"/>
</dbReference>
<feature type="active site" description="Nucleophile" evidence="2">
    <location>
        <position position="43"/>
    </location>
</feature>
<accession>A0A4Y3WTK6</accession>
<comment type="caution">
    <text evidence="4">The sequence shown here is derived from an EMBL/GenBank/DDBJ whole genome shotgun (WGS) entry which is preliminary data.</text>
</comment>
<evidence type="ECO:0000313" key="4">
    <source>
        <dbReference type="EMBL" id="GEC21641.1"/>
    </source>
</evidence>
<proteinExistence type="predicted"/>
<keyword evidence="2" id="KW-0442">Lipid degradation</keyword>
<feature type="short sequence motif" description="DGA/G" evidence="2">
    <location>
        <begin position="214"/>
        <end position="216"/>
    </location>
</feature>
<dbReference type="OrthoDB" id="2339873at2"/>
<keyword evidence="1 2" id="KW-0443">Lipid metabolism</keyword>
<organism evidence="4 5">
    <name type="scientific">Pseudonocardia hydrocarbonoxydans</name>
    <dbReference type="NCBI Taxonomy" id="76726"/>
    <lineage>
        <taxon>Bacteria</taxon>
        <taxon>Bacillati</taxon>
        <taxon>Actinomycetota</taxon>
        <taxon>Actinomycetes</taxon>
        <taxon>Pseudonocardiales</taxon>
        <taxon>Pseudonocardiaceae</taxon>
        <taxon>Pseudonocardia</taxon>
    </lineage>
</organism>
<name>A0A4Y3WTK6_9PSEU</name>
<dbReference type="AlphaFoldDB" id="A0A4Y3WTK6"/>
<dbReference type="EMBL" id="BJNG01000036">
    <property type="protein sequence ID" value="GEC21641.1"/>
    <property type="molecule type" value="Genomic_DNA"/>
</dbReference>
<sequence>MRTGLVLGAGGILGSAWMAGALSALAPRLDRPLGDLDLVLGTSAGSVLGAALRCGMTLPELLAHQHGMAPAQIAADLDGDLPDMRTLERESGDGLPPVPLPWIGSPRLLACAVARPRSINPWVAASGLLPAGRGRMGSLATMVGALQTRLGVTTDGWVPGPPLWIAAVDYDSGRPVVFGRAGAPPSTIGEAVLASCSIPGWFTPQVIGGRRYVDGGVASSTSLGLLAGPDAPELDEVYVLAPMASHVYDRPRDPLSVAERGVRRVFTRWLDAEVRAVREAGVRVHVLTPGPEDLAAMGGNLMNPRRRERVLETSLVTSAAALAAPEAGSSAA</sequence>
<dbReference type="PROSITE" id="PS51635">
    <property type="entry name" value="PNPLA"/>
    <property type="match status" value="1"/>
</dbReference>